<keyword evidence="3" id="KW-1185">Reference proteome</keyword>
<evidence type="ECO:0000313" key="2">
    <source>
        <dbReference type="EMBL" id="MBC5713183.1"/>
    </source>
</evidence>
<evidence type="ECO:0000313" key="3">
    <source>
        <dbReference type="Proteomes" id="UP000606720"/>
    </source>
</evidence>
<evidence type="ECO:0000256" key="1">
    <source>
        <dbReference type="SAM" id="MobiDB-lite"/>
    </source>
</evidence>
<dbReference type="EMBL" id="JACOPH010000001">
    <property type="protein sequence ID" value="MBC5713183.1"/>
    <property type="molecule type" value="Genomic_DNA"/>
</dbReference>
<name>A0A923RS31_9FIRM</name>
<proteinExistence type="predicted"/>
<accession>A0A923RS31</accession>
<comment type="caution">
    <text evidence="2">The sequence shown here is derived from an EMBL/GenBank/DDBJ whole genome shotgun (WGS) entry which is preliminary data.</text>
</comment>
<dbReference type="RefSeq" id="WP_186866156.1">
    <property type="nucleotide sequence ID" value="NZ_JACOPH010000001.1"/>
</dbReference>
<evidence type="ECO:0008006" key="4">
    <source>
        <dbReference type="Google" id="ProtNLM"/>
    </source>
</evidence>
<reference evidence="2" key="1">
    <citation type="submission" date="2020-08" db="EMBL/GenBank/DDBJ databases">
        <title>Genome public.</title>
        <authorList>
            <person name="Liu C."/>
            <person name="Sun Q."/>
        </authorList>
    </citation>
    <scope>NUCLEOTIDE SEQUENCE</scope>
    <source>
        <strain evidence="2">BX1005</strain>
    </source>
</reference>
<gene>
    <name evidence="2" type="ORF">H8S17_02995</name>
</gene>
<sequence>MRTGLTKQEKTTDIWFDEKDPLIYIRTHNTDLKKRLAAYAGQHPDQCRQTDADPDTGCMEFEIRKGRFSFRLTAPYNKERRRAASEAAKKHSGNLTHPIQKDVL</sequence>
<feature type="region of interest" description="Disordered" evidence="1">
    <location>
        <begin position="79"/>
        <end position="104"/>
    </location>
</feature>
<protein>
    <recommendedName>
        <fullName evidence="4">Molecular chaperone</fullName>
    </recommendedName>
</protein>
<organism evidence="2 3">
    <name type="scientific">Roseburia zhanii</name>
    <dbReference type="NCBI Taxonomy" id="2763064"/>
    <lineage>
        <taxon>Bacteria</taxon>
        <taxon>Bacillati</taxon>
        <taxon>Bacillota</taxon>
        <taxon>Clostridia</taxon>
        <taxon>Lachnospirales</taxon>
        <taxon>Lachnospiraceae</taxon>
        <taxon>Roseburia</taxon>
    </lineage>
</organism>
<dbReference type="Proteomes" id="UP000606720">
    <property type="component" value="Unassembled WGS sequence"/>
</dbReference>
<dbReference type="AlphaFoldDB" id="A0A923RS31"/>